<accession>A0A7J6WNX2</accession>
<keyword evidence="3" id="KW-1185">Reference proteome</keyword>
<gene>
    <name evidence="2" type="ORF">FRX31_011785</name>
</gene>
<feature type="region of interest" description="Disordered" evidence="1">
    <location>
        <begin position="1"/>
        <end position="39"/>
    </location>
</feature>
<comment type="caution">
    <text evidence="2">The sequence shown here is derived from an EMBL/GenBank/DDBJ whole genome shotgun (WGS) entry which is preliminary data.</text>
</comment>
<dbReference type="OrthoDB" id="2004783at2759"/>
<organism evidence="2 3">
    <name type="scientific">Thalictrum thalictroides</name>
    <name type="common">Rue-anemone</name>
    <name type="synonym">Anemone thalictroides</name>
    <dbReference type="NCBI Taxonomy" id="46969"/>
    <lineage>
        <taxon>Eukaryota</taxon>
        <taxon>Viridiplantae</taxon>
        <taxon>Streptophyta</taxon>
        <taxon>Embryophyta</taxon>
        <taxon>Tracheophyta</taxon>
        <taxon>Spermatophyta</taxon>
        <taxon>Magnoliopsida</taxon>
        <taxon>Ranunculales</taxon>
        <taxon>Ranunculaceae</taxon>
        <taxon>Thalictroideae</taxon>
        <taxon>Thalictrum</taxon>
    </lineage>
</organism>
<dbReference type="Proteomes" id="UP000554482">
    <property type="component" value="Unassembled WGS sequence"/>
</dbReference>
<dbReference type="AlphaFoldDB" id="A0A7J6WNX2"/>
<name>A0A7J6WNX2_THATH</name>
<protein>
    <submittedName>
        <fullName evidence="2">Uncharacterized protein</fullName>
    </submittedName>
</protein>
<dbReference type="EMBL" id="JABWDY010013051">
    <property type="protein sequence ID" value="KAF5198628.1"/>
    <property type="molecule type" value="Genomic_DNA"/>
</dbReference>
<proteinExistence type="predicted"/>
<reference evidence="2 3" key="1">
    <citation type="submission" date="2020-06" db="EMBL/GenBank/DDBJ databases">
        <title>Transcriptomic and genomic resources for Thalictrum thalictroides and T. hernandezii: Facilitating candidate gene discovery in an emerging model plant lineage.</title>
        <authorList>
            <person name="Arias T."/>
            <person name="Riano-Pachon D.M."/>
            <person name="Di Stilio V.S."/>
        </authorList>
    </citation>
    <scope>NUCLEOTIDE SEQUENCE [LARGE SCALE GENOMIC DNA]</scope>
    <source>
        <strain evidence="3">cv. WT478/WT964</strain>
        <tissue evidence="2">Leaves</tissue>
    </source>
</reference>
<evidence type="ECO:0000313" key="2">
    <source>
        <dbReference type="EMBL" id="KAF5198628.1"/>
    </source>
</evidence>
<feature type="non-terminal residue" evidence="2">
    <location>
        <position position="226"/>
    </location>
</feature>
<sequence length="226" mass="25522">MFRKTPLVIREGGTMSTHRRGSGGRPLGAKNRTNKKGITYKGKEVITSSQDERKEATKKRKVMEIISMEAAMIPNTFEPNTPSQTHQQTQNRTPQNIKSDPKFFEMIRPIVANDLFQLGLLSPEIIKFIPNHYFDQDLAQPTAISTNNIITKHVLPSTLTNYPTLVGELANPNQNMVLLVGYENFTTYDDHGAIEHQTRHVHVIPIINNPHQGLLLVPQNSLLHNE</sequence>
<feature type="region of interest" description="Disordered" evidence="1">
    <location>
        <begin position="75"/>
        <end position="97"/>
    </location>
</feature>
<feature type="compositionally biased region" description="Polar residues" evidence="1">
    <location>
        <begin position="77"/>
        <end position="97"/>
    </location>
</feature>
<evidence type="ECO:0000313" key="3">
    <source>
        <dbReference type="Proteomes" id="UP000554482"/>
    </source>
</evidence>
<evidence type="ECO:0000256" key="1">
    <source>
        <dbReference type="SAM" id="MobiDB-lite"/>
    </source>
</evidence>